<sequence length="340" mass="37583">MEGDLQSDPQLVAAALVNGVVNDLLYQSQFELPHYPEWVDLAVIATGLGTLRSGIAFVKKTGLHWDSTQWGAAPRPFLNIPSLAYANAMAAWVRSDSAPSWASDLNSEIKRPMRVALKYLNKTKDSFFQISTASQAITSIDQTDWWKRSRNAMPSTQVIALGRLIGDADLPSDQESSLVQSLRSNNRAIVLHSIAAAERMRVDSDVVADELRSLVNDRDDEVRAKSLCAVTSLGKLDDSTIQSTDEMLDSHFKHNVFAAIYALSTLDSIPEFIMPSVQRAFMRALKSCDYEFVGLFAAAYNHWFDDPRSRVETFLQDSPELMPIAIDAIEGAPKETVAIG</sequence>
<accession>A0A517NP75</accession>
<dbReference type="RefSeq" id="WP_419189654.1">
    <property type="nucleotide sequence ID" value="NZ_CP036526.1"/>
</dbReference>
<dbReference type="AlphaFoldDB" id="A0A517NP75"/>
<keyword evidence="2" id="KW-1185">Reference proteome</keyword>
<dbReference type="Proteomes" id="UP000319817">
    <property type="component" value="Chromosome"/>
</dbReference>
<dbReference type="InterPro" id="IPR016024">
    <property type="entry name" value="ARM-type_fold"/>
</dbReference>
<dbReference type="SUPFAM" id="SSF48371">
    <property type="entry name" value="ARM repeat"/>
    <property type="match status" value="1"/>
</dbReference>
<name>A0A517NP75_9BACT</name>
<dbReference type="InterPro" id="IPR011989">
    <property type="entry name" value="ARM-like"/>
</dbReference>
<reference evidence="1 2" key="1">
    <citation type="submission" date="2019-02" db="EMBL/GenBank/DDBJ databases">
        <title>Deep-cultivation of Planctomycetes and their phenomic and genomic characterization uncovers novel biology.</title>
        <authorList>
            <person name="Wiegand S."/>
            <person name="Jogler M."/>
            <person name="Boedeker C."/>
            <person name="Pinto D."/>
            <person name="Vollmers J."/>
            <person name="Rivas-Marin E."/>
            <person name="Kohn T."/>
            <person name="Peeters S.H."/>
            <person name="Heuer A."/>
            <person name="Rast P."/>
            <person name="Oberbeckmann S."/>
            <person name="Bunk B."/>
            <person name="Jeske O."/>
            <person name="Meyerdierks A."/>
            <person name="Storesund J.E."/>
            <person name="Kallscheuer N."/>
            <person name="Luecker S."/>
            <person name="Lage O.M."/>
            <person name="Pohl T."/>
            <person name="Merkel B.J."/>
            <person name="Hornburger P."/>
            <person name="Mueller R.-W."/>
            <person name="Bruemmer F."/>
            <person name="Labrenz M."/>
            <person name="Spormann A.M."/>
            <person name="Op den Camp H."/>
            <person name="Overmann J."/>
            <person name="Amann R."/>
            <person name="Jetten M.S.M."/>
            <person name="Mascher T."/>
            <person name="Medema M.H."/>
            <person name="Devos D.P."/>
            <person name="Kaster A.-K."/>
            <person name="Ovreas L."/>
            <person name="Rohde M."/>
            <person name="Galperin M.Y."/>
            <person name="Jogler C."/>
        </authorList>
    </citation>
    <scope>NUCLEOTIDE SEQUENCE [LARGE SCALE GENOMIC DNA]</scope>
    <source>
        <strain evidence="1 2">K23_9</strain>
    </source>
</reference>
<evidence type="ECO:0000313" key="2">
    <source>
        <dbReference type="Proteomes" id="UP000319817"/>
    </source>
</evidence>
<evidence type="ECO:0000313" key="1">
    <source>
        <dbReference type="EMBL" id="QDT08932.1"/>
    </source>
</evidence>
<protein>
    <recommendedName>
        <fullName evidence="3">HEAT repeat protein</fullName>
    </recommendedName>
</protein>
<evidence type="ECO:0008006" key="3">
    <source>
        <dbReference type="Google" id="ProtNLM"/>
    </source>
</evidence>
<dbReference type="EMBL" id="CP036526">
    <property type="protein sequence ID" value="QDT08932.1"/>
    <property type="molecule type" value="Genomic_DNA"/>
</dbReference>
<gene>
    <name evidence="1" type="ORF">K239x_08750</name>
</gene>
<organism evidence="1 2">
    <name type="scientific">Stieleria marina</name>
    <dbReference type="NCBI Taxonomy" id="1930275"/>
    <lineage>
        <taxon>Bacteria</taxon>
        <taxon>Pseudomonadati</taxon>
        <taxon>Planctomycetota</taxon>
        <taxon>Planctomycetia</taxon>
        <taxon>Pirellulales</taxon>
        <taxon>Pirellulaceae</taxon>
        <taxon>Stieleria</taxon>
    </lineage>
</organism>
<dbReference type="Gene3D" id="1.25.10.10">
    <property type="entry name" value="Leucine-rich Repeat Variant"/>
    <property type="match status" value="1"/>
</dbReference>
<proteinExistence type="predicted"/>